<dbReference type="InterPro" id="IPR020616">
    <property type="entry name" value="Thiolase_N"/>
</dbReference>
<dbReference type="Pfam" id="PF22691">
    <property type="entry name" value="Thiolase_C_1"/>
    <property type="match status" value="1"/>
</dbReference>
<dbReference type="PIRSF" id="PIRSF000429">
    <property type="entry name" value="Ac-CoA_Ac_transf"/>
    <property type="match status" value="1"/>
</dbReference>
<dbReference type="InterPro" id="IPR016039">
    <property type="entry name" value="Thiolase-like"/>
</dbReference>
<proteinExistence type="predicted"/>
<dbReference type="InterPro" id="IPR002155">
    <property type="entry name" value="Thiolase"/>
</dbReference>
<evidence type="ECO:0000313" key="3">
    <source>
        <dbReference type="EMBL" id="GAA4391233.1"/>
    </source>
</evidence>
<dbReference type="InterPro" id="IPR055140">
    <property type="entry name" value="Thiolase_C_2"/>
</dbReference>
<dbReference type="Gene3D" id="3.40.47.10">
    <property type="match status" value="1"/>
</dbReference>
<evidence type="ECO:0000259" key="2">
    <source>
        <dbReference type="Pfam" id="PF22691"/>
    </source>
</evidence>
<dbReference type="RefSeq" id="WP_344994551.1">
    <property type="nucleotide sequence ID" value="NZ_BAABFR010000025.1"/>
</dbReference>
<protein>
    <submittedName>
        <fullName evidence="3">Acetyl-CoA acetyltransferase</fullName>
    </submittedName>
</protein>
<dbReference type="PANTHER" id="PTHR42870:SF1">
    <property type="entry name" value="NON-SPECIFIC LIPID-TRANSFER PROTEIN-LIKE 2"/>
    <property type="match status" value="1"/>
</dbReference>
<accession>A0ABP8JI41</accession>
<dbReference type="SUPFAM" id="SSF53901">
    <property type="entry name" value="Thiolase-like"/>
    <property type="match status" value="1"/>
</dbReference>
<dbReference type="Proteomes" id="UP001500635">
    <property type="component" value="Unassembled WGS sequence"/>
</dbReference>
<name>A0ABP8JI41_9ACTN</name>
<sequence length="390" mass="40297">MSTDPFLTGWAHTAFGKSAPEVTVEDLMAEVSTTAIVDAGLATADVDAAFVGVFNSGLSRQSFEAALLGAGSPELARVPASRHENACATGSAALHAAMDFIQSGRGQVALVVGAEKMTGVGNDVVNDSLLGASYRPTEEDAGSFAALFGRLADIYADRYGDPREALSRIAAKNHHNGVSNPWAQMRRDLGFEFCSVPSEKNPLTAGRLLRTDCSLVSDGAAAVVVTSADVARSARRRVRVASRAHANDVFAIAGRDDPIAFDGARRAFARALADAGTDLAGLDLIETHDCFTLAELIQYEAFGLAEPGKGATVLADGITAKDGKLPVNVSGGLKSKGHPIGATGVSQHVMAALQLTGEAGEMQLPKADRAAVFNMGGAAVANYASVLEVA</sequence>
<feature type="domain" description="Thiolase N-terminal" evidence="1">
    <location>
        <begin position="12"/>
        <end position="184"/>
    </location>
</feature>
<evidence type="ECO:0000313" key="4">
    <source>
        <dbReference type="Proteomes" id="UP001500635"/>
    </source>
</evidence>
<dbReference type="CDD" id="cd00829">
    <property type="entry name" value="SCP-x_thiolase"/>
    <property type="match status" value="1"/>
</dbReference>
<keyword evidence="4" id="KW-1185">Reference proteome</keyword>
<evidence type="ECO:0000259" key="1">
    <source>
        <dbReference type="Pfam" id="PF00108"/>
    </source>
</evidence>
<dbReference type="Pfam" id="PF00108">
    <property type="entry name" value="Thiolase_N"/>
    <property type="match status" value="1"/>
</dbReference>
<dbReference type="PANTHER" id="PTHR42870">
    <property type="entry name" value="ACETYL-COA C-ACETYLTRANSFERASE"/>
    <property type="match status" value="1"/>
</dbReference>
<feature type="domain" description="Thiolase C-terminal" evidence="2">
    <location>
        <begin position="247"/>
        <end position="388"/>
    </location>
</feature>
<comment type="caution">
    <text evidence="3">The sequence shown here is derived from an EMBL/GenBank/DDBJ whole genome shotgun (WGS) entry which is preliminary data.</text>
</comment>
<dbReference type="EMBL" id="BAABFR010000025">
    <property type="protein sequence ID" value="GAA4391233.1"/>
    <property type="molecule type" value="Genomic_DNA"/>
</dbReference>
<dbReference type="NCBIfam" id="NF005704">
    <property type="entry name" value="PRK07516.1"/>
    <property type="match status" value="1"/>
</dbReference>
<reference evidence="4" key="1">
    <citation type="journal article" date="2019" name="Int. J. Syst. Evol. Microbiol.">
        <title>The Global Catalogue of Microorganisms (GCM) 10K type strain sequencing project: providing services to taxonomists for standard genome sequencing and annotation.</title>
        <authorList>
            <consortium name="The Broad Institute Genomics Platform"/>
            <consortium name="The Broad Institute Genome Sequencing Center for Infectious Disease"/>
            <person name="Wu L."/>
            <person name="Ma J."/>
        </authorList>
    </citation>
    <scope>NUCLEOTIDE SEQUENCE [LARGE SCALE GENOMIC DNA]</scope>
    <source>
        <strain evidence="4">JCM 17688</strain>
    </source>
</reference>
<organism evidence="3 4">
    <name type="scientific">Tsukamurella soli</name>
    <dbReference type="NCBI Taxonomy" id="644556"/>
    <lineage>
        <taxon>Bacteria</taxon>
        <taxon>Bacillati</taxon>
        <taxon>Actinomycetota</taxon>
        <taxon>Actinomycetes</taxon>
        <taxon>Mycobacteriales</taxon>
        <taxon>Tsukamurellaceae</taxon>
        <taxon>Tsukamurella</taxon>
    </lineage>
</organism>
<gene>
    <name evidence="3" type="ORF">GCM10023147_19950</name>
</gene>